<dbReference type="Proteomes" id="UP000193377">
    <property type="component" value="Unassembled WGS sequence"/>
</dbReference>
<evidence type="ECO:0000313" key="2">
    <source>
        <dbReference type="Proteomes" id="UP000193377"/>
    </source>
</evidence>
<organism evidence="1 2">
    <name type="scientific">Bifidobacterium adolescentis</name>
    <dbReference type="NCBI Taxonomy" id="1680"/>
    <lineage>
        <taxon>Bacteria</taxon>
        <taxon>Bacillati</taxon>
        <taxon>Actinomycetota</taxon>
        <taxon>Actinomycetes</taxon>
        <taxon>Bifidobacteriales</taxon>
        <taxon>Bifidobacteriaceae</taxon>
        <taxon>Bifidobacterium</taxon>
    </lineage>
</organism>
<evidence type="ECO:0000313" key="1">
    <source>
        <dbReference type="EMBL" id="OSG88669.1"/>
    </source>
</evidence>
<dbReference type="RefSeq" id="WP_085393279.1">
    <property type="nucleotide sequence ID" value="NZ_LNKD01000001.1"/>
</dbReference>
<accession>A0A1X2Z2N3</accession>
<sequence length="170" mass="19497">MKKPKTPIYNPEDLKALLLGECPYCGGKATVTLNQKKEYTSLRDYPAGFFIYGCDVKCVNGCDLAHFYIPCDGDECLLLNEALDAYRKDWKHMCDMVKNPSPCGMCDVKPKWTVTSDSARIKCPKCGRSFQDDYKYYHLGDLILKWEKDQRERSKAKEAEAKLNNWALSE</sequence>
<name>A0A1X2Z2N3_BIFAD</name>
<proteinExistence type="predicted"/>
<gene>
    <name evidence="1" type="ORF">B0487_1588</name>
</gene>
<reference evidence="1 2" key="1">
    <citation type="journal article" date="2016" name="Sci. Rep.">
        <title>Evaluation of genetic diversity among strains of the human gut commensal Bifidobacterium adolescentis.</title>
        <authorList>
            <person name="Duranti S."/>
            <person name="Milani C."/>
            <person name="Lugli G.A."/>
            <person name="Mancabelli L."/>
            <person name="Turroni F."/>
            <person name="Ferrario C."/>
            <person name="Mangifesta M."/>
            <person name="Viappiani A."/>
            <person name="Sanchez B."/>
            <person name="Margolles A."/>
            <person name="van Sinderen D."/>
            <person name="Ventura M."/>
        </authorList>
    </citation>
    <scope>NUCLEOTIDE SEQUENCE [LARGE SCALE GENOMIC DNA]</scope>
    <source>
        <strain evidence="1 2">487B</strain>
    </source>
</reference>
<comment type="caution">
    <text evidence="1">The sequence shown here is derived from an EMBL/GenBank/DDBJ whole genome shotgun (WGS) entry which is preliminary data.</text>
</comment>
<dbReference type="AlphaFoldDB" id="A0A1X2Z2N3"/>
<dbReference type="EMBL" id="LNKD01000001">
    <property type="protein sequence ID" value="OSG88669.1"/>
    <property type="molecule type" value="Genomic_DNA"/>
</dbReference>
<protein>
    <submittedName>
        <fullName evidence="1">Uncharacterized protein</fullName>
    </submittedName>
</protein>